<organism evidence="1 2">
    <name type="scientific">Rhododendron molle</name>
    <name type="common">Chinese azalea</name>
    <name type="synonym">Azalea mollis</name>
    <dbReference type="NCBI Taxonomy" id="49168"/>
    <lineage>
        <taxon>Eukaryota</taxon>
        <taxon>Viridiplantae</taxon>
        <taxon>Streptophyta</taxon>
        <taxon>Embryophyta</taxon>
        <taxon>Tracheophyta</taxon>
        <taxon>Spermatophyta</taxon>
        <taxon>Magnoliopsida</taxon>
        <taxon>eudicotyledons</taxon>
        <taxon>Gunneridae</taxon>
        <taxon>Pentapetalae</taxon>
        <taxon>asterids</taxon>
        <taxon>Ericales</taxon>
        <taxon>Ericaceae</taxon>
        <taxon>Ericoideae</taxon>
        <taxon>Rhodoreae</taxon>
        <taxon>Rhododendron</taxon>
    </lineage>
</organism>
<comment type="caution">
    <text evidence="1">The sequence shown here is derived from an EMBL/GenBank/DDBJ whole genome shotgun (WGS) entry which is preliminary data.</text>
</comment>
<name>A0ACC0PFB4_RHOML</name>
<accession>A0ACC0PFB4</accession>
<evidence type="ECO:0000313" key="2">
    <source>
        <dbReference type="Proteomes" id="UP001062846"/>
    </source>
</evidence>
<keyword evidence="2" id="KW-1185">Reference proteome</keyword>
<dbReference type="EMBL" id="CM046390">
    <property type="protein sequence ID" value="KAI8563836.1"/>
    <property type="molecule type" value="Genomic_DNA"/>
</dbReference>
<sequence length="86" mass="9905">MVGVAPIEEKLRENRLSWFGHVYRKPVDVVERVDRVALGSNATGRERPKLRLDAVVLKDMSLMGLIEQVALDRAQWRKRIHLVDSN</sequence>
<gene>
    <name evidence="1" type="ORF">RHMOL_Rhmol03G0140100</name>
</gene>
<dbReference type="Proteomes" id="UP001062846">
    <property type="component" value="Chromosome 3"/>
</dbReference>
<proteinExistence type="predicted"/>
<evidence type="ECO:0000313" key="1">
    <source>
        <dbReference type="EMBL" id="KAI8563836.1"/>
    </source>
</evidence>
<protein>
    <submittedName>
        <fullName evidence="1">Uncharacterized protein</fullName>
    </submittedName>
</protein>
<reference evidence="1" key="1">
    <citation type="submission" date="2022-02" db="EMBL/GenBank/DDBJ databases">
        <title>Plant Genome Project.</title>
        <authorList>
            <person name="Zhang R.-G."/>
        </authorList>
    </citation>
    <scope>NUCLEOTIDE SEQUENCE</scope>
    <source>
        <strain evidence="1">AT1</strain>
    </source>
</reference>